<dbReference type="GO" id="GO:0003964">
    <property type="term" value="F:RNA-directed DNA polymerase activity"/>
    <property type="evidence" value="ECO:0007669"/>
    <property type="project" value="UniProtKB-KW"/>
</dbReference>
<comment type="caution">
    <text evidence="2">The sequence shown here is derived from an EMBL/GenBank/DDBJ whole genome shotgun (WGS) entry which is preliminary data.</text>
</comment>
<keyword evidence="2" id="KW-0808">Transferase</keyword>
<organism evidence="2 3">
    <name type="scientific">Helianthus annuus</name>
    <name type="common">Common sunflower</name>
    <dbReference type="NCBI Taxonomy" id="4232"/>
    <lineage>
        <taxon>Eukaryota</taxon>
        <taxon>Viridiplantae</taxon>
        <taxon>Streptophyta</taxon>
        <taxon>Embryophyta</taxon>
        <taxon>Tracheophyta</taxon>
        <taxon>Spermatophyta</taxon>
        <taxon>Magnoliopsida</taxon>
        <taxon>eudicotyledons</taxon>
        <taxon>Gunneridae</taxon>
        <taxon>Pentapetalae</taxon>
        <taxon>asterids</taxon>
        <taxon>campanulids</taxon>
        <taxon>Asterales</taxon>
        <taxon>Asteraceae</taxon>
        <taxon>Asteroideae</taxon>
        <taxon>Heliantheae alliance</taxon>
        <taxon>Heliantheae</taxon>
        <taxon>Helianthus</taxon>
    </lineage>
</organism>
<keyword evidence="2" id="KW-0548">Nucleotidyltransferase</keyword>
<dbReference type="AlphaFoldDB" id="A0A9K3IA30"/>
<evidence type="ECO:0000313" key="2">
    <source>
        <dbReference type="EMBL" id="KAF5793091.1"/>
    </source>
</evidence>
<sequence length="105" mass="12043">MVVVPCSEYGNRVKKLDSINLYGDKDQWVWIGGKDSDFSVGVVKRFLRSERDCSNNFVLKWSKQVPKKCSILVWCAEMGRIPTVDVLLKRNCYNGEDMCVLCEDS</sequence>
<feature type="domain" description="Reverse transcriptase zinc-binding" evidence="1">
    <location>
        <begin position="38"/>
        <end position="104"/>
    </location>
</feature>
<proteinExistence type="predicted"/>
<reference evidence="2" key="1">
    <citation type="journal article" date="2017" name="Nature">
        <title>The sunflower genome provides insights into oil metabolism, flowering and Asterid evolution.</title>
        <authorList>
            <person name="Badouin H."/>
            <person name="Gouzy J."/>
            <person name="Grassa C.J."/>
            <person name="Murat F."/>
            <person name="Staton S.E."/>
            <person name="Cottret L."/>
            <person name="Lelandais-Briere C."/>
            <person name="Owens G.L."/>
            <person name="Carrere S."/>
            <person name="Mayjonade B."/>
            <person name="Legrand L."/>
            <person name="Gill N."/>
            <person name="Kane N.C."/>
            <person name="Bowers J.E."/>
            <person name="Hubner S."/>
            <person name="Bellec A."/>
            <person name="Berard A."/>
            <person name="Berges H."/>
            <person name="Blanchet N."/>
            <person name="Boniface M.C."/>
            <person name="Brunel D."/>
            <person name="Catrice O."/>
            <person name="Chaidir N."/>
            <person name="Claudel C."/>
            <person name="Donnadieu C."/>
            <person name="Faraut T."/>
            <person name="Fievet G."/>
            <person name="Helmstetter N."/>
            <person name="King M."/>
            <person name="Knapp S.J."/>
            <person name="Lai Z."/>
            <person name="Le Paslier M.C."/>
            <person name="Lippi Y."/>
            <person name="Lorenzon L."/>
            <person name="Mandel J.R."/>
            <person name="Marage G."/>
            <person name="Marchand G."/>
            <person name="Marquand E."/>
            <person name="Bret-Mestries E."/>
            <person name="Morien E."/>
            <person name="Nambeesan S."/>
            <person name="Nguyen T."/>
            <person name="Pegot-Espagnet P."/>
            <person name="Pouilly N."/>
            <person name="Raftis F."/>
            <person name="Sallet E."/>
            <person name="Schiex T."/>
            <person name="Thomas J."/>
            <person name="Vandecasteele C."/>
            <person name="Vares D."/>
            <person name="Vear F."/>
            <person name="Vautrin S."/>
            <person name="Crespi M."/>
            <person name="Mangin B."/>
            <person name="Burke J.M."/>
            <person name="Salse J."/>
            <person name="Munos S."/>
            <person name="Vincourt P."/>
            <person name="Rieseberg L.H."/>
            <person name="Langlade N.B."/>
        </authorList>
    </citation>
    <scope>NUCLEOTIDE SEQUENCE</scope>
    <source>
        <tissue evidence="2">Leaves</tissue>
    </source>
</reference>
<keyword evidence="3" id="KW-1185">Reference proteome</keyword>
<dbReference type="InterPro" id="IPR026960">
    <property type="entry name" value="RVT-Znf"/>
</dbReference>
<accession>A0A9K3IA30</accession>
<gene>
    <name evidence="2" type="ORF">HanXRQr2_Chr09g0413501</name>
</gene>
<name>A0A9K3IA30_HELAN</name>
<protein>
    <submittedName>
        <fullName evidence="2">Reverse transcriptase zinc-binding domain-containing protein</fullName>
    </submittedName>
</protein>
<evidence type="ECO:0000259" key="1">
    <source>
        <dbReference type="Pfam" id="PF13966"/>
    </source>
</evidence>
<dbReference type="Pfam" id="PF13966">
    <property type="entry name" value="zf-RVT"/>
    <property type="match status" value="1"/>
</dbReference>
<dbReference type="Gramene" id="mRNA:HanXRQr2_Chr09g0413501">
    <property type="protein sequence ID" value="CDS:HanXRQr2_Chr09g0413501.1"/>
    <property type="gene ID" value="HanXRQr2_Chr09g0413501"/>
</dbReference>
<keyword evidence="2" id="KW-0695">RNA-directed DNA polymerase</keyword>
<dbReference type="Proteomes" id="UP000215914">
    <property type="component" value="Unassembled WGS sequence"/>
</dbReference>
<dbReference type="EMBL" id="MNCJ02000324">
    <property type="protein sequence ID" value="KAF5793091.1"/>
    <property type="molecule type" value="Genomic_DNA"/>
</dbReference>
<reference evidence="2" key="2">
    <citation type="submission" date="2020-06" db="EMBL/GenBank/DDBJ databases">
        <title>Helianthus annuus Genome sequencing and assembly Release 2.</title>
        <authorList>
            <person name="Gouzy J."/>
            <person name="Langlade N."/>
            <person name="Munos S."/>
        </authorList>
    </citation>
    <scope>NUCLEOTIDE SEQUENCE</scope>
    <source>
        <tissue evidence="2">Leaves</tissue>
    </source>
</reference>
<evidence type="ECO:0000313" key="3">
    <source>
        <dbReference type="Proteomes" id="UP000215914"/>
    </source>
</evidence>